<dbReference type="AlphaFoldDB" id="A0A2V2N7A0"/>
<dbReference type="PANTHER" id="PTHR34655:SF2">
    <property type="entry name" value="PEROXIREDOXIN FAMILY PROTEIN"/>
    <property type="match status" value="1"/>
</dbReference>
<evidence type="ECO:0000313" key="3">
    <source>
        <dbReference type="Proteomes" id="UP000245657"/>
    </source>
</evidence>
<dbReference type="CDD" id="cd00291">
    <property type="entry name" value="SirA_YedF_YeeD"/>
    <property type="match status" value="1"/>
</dbReference>
<reference evidence="2 3" key="1">
    <citation type="submission" date="2018-05" db="EMBL/GenBank/DDBJ databases">
        <title>Draft genome of Methanospirillum lacunae Ki8-1.</title>
        <authorList>
            <person name="Dueholm M.S."/>
            <person name="Nielsen P.H."/>
            <person name="Bakmann L.F."/>
            <person name="Otzen D.E."/>
        </authorList>
    </citation>
    <scope>NUCLEOTIDE SEQUENCE [LARGE SCALE GENOMIC DNA]</scope>
    <source>
        <strain evidence="2 3">Ki8-1</strain>
    </source>
</reference>
<dbReference type="InterPro" id="IPR003787">
    <property type="entry name" value="Sulphur_relay_DsrE/F-like"/>
</dbReference>
<organism evidence="2 3">
    <name type="scientific">Methanospirillum lacunae</name>
    <dbReference type="NCBI Taxonomy" id="668570"/>
    <lineage>
        <taxon>Archaea</taxon>
        <taxon>Methanobacteriati</taxon>
        <taxon>Methanobacteriota</taxon>
        <taxon>Stenosarchaea group</taxon>
        <taxon>Methanomicrobia</taxon>
        <taxon>Methanomicrobiales</taxon>
        <taxon>Methanospirillaceae</taxon>
        <taxon>Methanospirillum</taxon>
    </lineage>
</organism>
<gene>
    <name evidence="2" type="ORF">DK846_03545</name>
</gene>
<name>A0A2V2N7A0_9EURY</name>
<dbReference type="Pfam" id="PF01206">
    <property type="entry name" value="TusA"/>
    <property type="match status" value="1"/>
</dbReference>
<dbReference type="Pfam" id="PF02635">
    <property type="entry name" value="DsrE"/>
    <property type="match status" value="1"/>
</dbReference>
<accession>A0A2V2N7A0</accession>
<dbReference type="Gene3D" id="3.30.110.40">
    <property type="entry name" value="TusA-like domain"/>
    <property type="match status" value="1"/>
</dbReference>
<dbReference type="SUPFAM" id="SSF64307">
    <property type="entry name" value="SirA-like"/>
    <property type="match status" value="1"/>
</dbReference>
<feature type="domain" description="UPF0033" evidence="1">
    <location>
        <begin position="77"/>
        <end position="101"/>
    </location>
</feature>
<dbReference type="InterPro" id="IPR027396">
    <property type="entry name" value="DsrEFH-like"/>
</dbReference>
<dbReference type="InterPro" id="IPR001455">
    <property type="entry name" value="TusA-like"/>
</dbReference>
<dbReference type="PANTHER" id="PTHR34655">
    <property type="entry name" value="CONSERVED WITHIN P. AEROPHILUM"/>
    <property type="match status" value="1"/>
</dbReference>
<dbReference type="Gene3D" id="3.40.1260.10">
    <property type="entry name" value="DsrEFH-like"/>
    <property type="match status" value="1"/>
</dbReference>
<dbReference type="SUPFAM" id="SSF75169">
    <property type="entry name" value="DsrEFH-like"/>
    <property type="match status" value="1"/>
</dbReference>
<comment type="caution">
    <text evidence="2">The sequence shown here is derived from an EMBL/GenBank/DDBJ whole genome shotgun (WGS) entry which is preliminary data.</text>
</comment>
<dbReference type="InterPro" id="IPR036868">
    <property type="entry name" value="TusA-like_sf"/>
</dbReference>
<dbReference type="Proteomes" id="UP000245657">
    <property type="component" value="Unassembled WGS sequence"/>
</dbReference>
<dbReference type="GeneID" id="97549614"/>
<protein>
    <submittedName>
        <fullName evidence="2">Sulfur reduction protein DsrE</fullName>
    </submittedName>
</protein>
<evidence type="ECO:0000313" key="2">
    <source>
        <dbReference type="EMBL" id="PWR74520.1"/>
    </source>
</evidence>
<dbReference type="PROSITE" id="PS01148">
    <property type="entry name" value="UPF0033"/>
    <property type="match status" value="1"/>
</dbReference>
<evidence type="ECO:0000259" key="1">
    <source>
        <dbReference type="PROSITE" id="PS01148"/>
    </source>
</evidence>
<dbReference type="RefSeq" id="WP_109967801.1">
    <property type="nucleotide sequence ID" value="NZ_CP176093.1"/>
</dbReference>
<dbReference type="EMBL" id="QGMY01000002">
    <property type="protein sequence ID" value="PWR74520.1"/>
    <property type="molecule type" value="Genomic_DNA"/>
</dbReference>
<proteinExistence type="predicted"/>
<dbReference type="OrthoDB" id="45650at2157"/>
<keyword evidence="3" id="KW-1185">Reference proteome</keyword>
<sequence length="276" mass="29470">MRSISLYGIQDPNLSFLIRNILKNSDEKEEFLFIISEGNGNGLDLVAQQFGYSVETQKSGNTIEMRFIPTGQTMKEIDVCGDVCPGPVITVGSLLKDMSTGEQLKIIAANQDSVHDISAAVNSAGSKIVSTGQAEGKFFLVVEKAEKPQSTGVSVQKEKVLIVQSNGIGNAERAYATFLFAKVAQSMGKPVTIFLLMDGVSIARAGNAASVKHPAFDRLDSMMKEVLDAGATVFACELSASFRGIKDTDLVDGIKIAGAATYLQLLSDPAFSIVNF</sequence>